<keyword evidence="2" id="KW-1185">Reference proteome</keyword>
<sequence length="60" mass="6878">MMELEGVFYNNVLFVESDDGFDAVCDWLTMILDSLTAFKSVEICRILFESLTVFKSVEIC</sequence>
<dbReference type="EMBL" id="LXQA010411400">
    <property type="protein sequence ID" value="MCI50093.1"/>
    <property type="molecule type" value="Genomic_DNA"/>
</dbReference>
<feature type="non-terminal residue" evidence="1">
    <location>
        <position position="60"/>
    </location>
</feature>
<reference evidence="1 2" key="1">
    <citation type="journal article" date="2018" name="Front. Plant Sci.">
        <title>Red Clover (Trifolium pratense) and Zigzag Clover (T. medium) - A Picture of Genomic Similarities and Differences.</title>
        <authorList>
            <person name="Dluhosova J."/>
            <person name="Istvanek J."/>
            <person name="Nedelnik J."/>
            <person name="Repkova J."/>
        </authorList>
    </citation>
    <scope>NUCLEOTIDE SEQUENCE [LARGE SCALE GENOMIC DNA]</scope>
    <source>
        <strain evidence="2">cv. 10/8</strain>
        <tissue evidence="1">Leaf</tissue>
    </source>
</reference>
<evidence type="ECO:0000313" key="1">
    <source>
        <dbReference type="EMBL" id="MCI50093.1"/>
    </source>
</evidence>
<dbReference type="AlphaFoldDB" id="A0A392SMH5"/>
<evidence type="ECO:0000313" key="2">
    <source>
        <dbReference type="Proteomes" id="UP000265520"/>
    </source>
</evidence>
<protein>
    <submittedName>
        <fullName evidence="1">Uncharacterized protein</fullName>
    </submittedName>
</protein>
<organism evidence="1 2">
    <name type="scientific">Trifolium medium</name>
    <dbReference type="NCBI Taxonomy" id="97028"/>
    <lineage>
        <taxon>Eukaryota</taxon>
        <taxon>Viridiplantae</taxon>
        <taxon>Streptophyta</taxon>
        <taxon>Embryophyta</taxon>
        <taxon>Tracheophyta</taxon>
        <taxon>Spermatophyta</taxon>
        <taxon>Magnoliopsida</taxon>
        <taxon>eudicotyledons</taxon>
        <taxon>Gunneridae</taxon>
        <taxon>Pentapetalae</taxon>
        <taxon>rosids</taxon>
        <taxon>fabids</taxon>
        <taxon>Fabales</taxon>
        <taxon>Fabaceae</taxon>
        <taxon>Papilionoideae</taxon>
        <taxon>50 kb inversion clade</taxon>
        <taxon>NPAAA clade</taxon>
        <taxon>Hologalegina</taxon>
        <taxon>IRL clade</taxon>
        <taxon>Trifolieae</taxon>
        <taxon>Trifolium</taxon>
    </lineage>
</organism>
<name>A0A392SMH5_9FABA</name>
<dbReference type="Proteomes" id="UP000265520">
    <property type="component" value="Unassembled WGS sequence"/>
</dbReference>
<accession>A0A392SMH5</accession>
<comment type="caution">
    <text evidence="1">The sequence shown here is derived from an EMBL/GenBank/DDBJ whole genome shotgun (WGS) entry which is preliminary data.</text>
</comment>
<proteinExistence type="predicted"/>